<evidence type="ECO:0000256" key="3">
    <source>
        <dbReference type="SAM" id="MobiDB-lite"/>
    </source>
</evidence>
<feature type="region of interest" description="Disordered" evidence="3">
    <location>
        <begin position="299"/>
        <end position="319"/>
    </location>
</feature>
<dbReference type="FunFam" id="1.10.1240.40:FF:000005">
    <property type="entry name" value="ENT domain containing protein, expressed"/>
    <property type="match status" value="1"/>
</dbReference>
<feature type="compositionally biased region" description="Polar residues" evidence="3">
    <location>
        <begin position="131"/>
        <end position="144"/>
    </location>
</feature>
<comment type="caution">
    <text evidence="5">The sequence shown here is derived from an EMBL/GenBank/DDBJ whole genome shotgun (WGS) entry which is preliminary data.</text>
</comment>
<evidence type="ECO:0000313" key="6">
    <source>
        <dbReference type="Proteomes" id="UP000826271"/>
    </source>
</evidence>
<dbReference type="PROSITE" id="PS51138">
    <property type="entry name" value="ENT"/>
    <property type="match status" value="1"/>
</dbReference>
<dbReference type="PANTHER" id="PTHR33432">
    <property type="entry name" value="PROTEIN EMSY-LIKE 4"/>
    <property type="match status" value="1"/>
</dbReference>
<protein>
    <recommendedName>
        <fullName evidence="4">ENT domain-containing protein</fullName>
    </recommendedName>
</protein>
<comment type="subcellular location">
    <subcellularLocation>
        <location evidence="1">Nucleus</location>
    </subcellularLocation>
</comment>
<proteinExistence type="predicted"/>
<dbReference type="SUPFAM" id="SSF158639">
    <property type="entry name" value="ENT-like"/>
    <property type="match status" value="1"/>
</dbReference>
<dbReference type="InterPro" id="IPR005491">
    <property type="entry name" value="ENT_dom"/>
</dbReference>
<dbReference type="EMBL" id="WHWC01000016">
    <property type="protein sequence ID" value="KAG8367940.1"/>
    <property type="molecule type" value="Genomic_DNA"/>
</dbReference>
<feature type="domain" description="ENT" evidence="4">
    <location>
        <begin position="49"/>
        <end position="136"/>
    </location>
</feature>
<feature type="compositionally biased region" description="Polar residues" evidence="3">
    <location>
        <begin position="151"/>
        <end position="178"/>
    </location>
</feature>
<dbReference type="SMART" id="SM01191">
    <property type="entry name" value="ENT"/>
    <property type="match status" value="1"/>
</dbReference>
<dbReference type="SMART" id="SM00743">
    <property type="entry name" value="Agenet"/>
    <property type="match status" value="1"/>
</dbReference>
<evidence type="ECO:0000259" key="4">
    <source>
        <dbReference type="PROSITE" id="PS51138"/>
    </source>
</evidence>
<dbReference type="Proteomes" id="UP000826271">
    <property type="component" value="Unassembled WGS sequence"/>
</dbReference>
<organism evidence="5 6">
    <name type="scientific">Buddleja alternifolia</name>
    <dbReference type="NCBI Taxonomy" id="168488"/>
    <lineage>
        <taxon>Eukaryota</taxon>
        <taxon>Viridiplantae</taxon>
        <taxon>Streptophyta</taxon>
        <taxon>Embryophyta</taxon>
        <taxon>Tracheophyta</taxon>
        <taxon>Spermatophyta</taxon>
        <taxon>Magnoliopsida</taxon>
        <taxon>eudicotyledons</taxon>
        <taxon>Gunneridae</taxon>
        <taxon>Pentapetalae</taxon>
        <taxon>asterids</taxon>
        <taxon>lamiids</taxon>
        <taxon>Lamiales</taxon>
        <taxon>Scrophulariaceae</taxon>
        <taxon>Buddlejeae</taxon>
        <taxon>Buddleja</taxon>
    </lineage>
</organism>
<evidence type="ECO:0000313" key="5">
    <source>
        <dbReference type="EMBL" id="KAG8367940.1"/>
    </source>
</evidence>
<dbReference type="CDD" id="cd20404">
    <property type="entry name" value="Tudor_Agenet_AtEML-like"/>
    <property type="match status" value="1"/>
</dbReference>
<accession>A0AAV6WGJ5</accession>
<feature type="region of interest" description="Disordered" evidence="3">
    <location>
        <begin position="389"/>
        <end position="421"/>
    </location>
</feature>
<dbReference type="AlphaFoldDB" id="A0AAV6WGJ5"/>
<evidence type="ECO:0000256" key="1">
    <source>
        <dbReference type="ARBA" id="ARBA00004123"/>
    </source>
</evidence>
<feature type="region of interest" description="Disordered" evidence="3">
    <location>
        <begin position="1"/>
        <end position="34"/>
    </location>
</feature>
<name>A0AAV6WGJ5_9LAMI</name>
<dbReference type="PANTHER" id="PTHR33432:SF27">
    <property type="entry name" value="PROTEIN EMSY-LIKE 3"/>
    <property type="match status" value="1"/>
</dbReference>
<reference evidence="5" key="1">
    <citation type="submission" date="2019-10" db="EMBL/GenBank/DDBJ databases">
        <authorList>
            <person name="Zhang R."/>
            <person name="Pan Y."/>
            <person name="Wang J."/>
            <person name="Ma R."/>
            <person name="Yu S."/>
        </authorList>
    </citation>
    <scope>NUCLEOTIDE SEQUENCE</scope>
    <source>
        <strain evidence="5">LA-IB0</strain>
        <tissue evidence="5">Leaf</tissue>
    </source>
</reference>
<dbReference type="InterPro" id="IPR033485">
    <property type="entry name" value="EMSY-LIKE_plant"/>
</dbReference>
<sequence>MEYGAVDSSGTDDDNPQPHYNRVPVGGRVSGNGRSFVGSAPYQRMQTDMESEIHNLEQIAYGAVLRAFKAQSDALTWEKEGLITELRKELRVSDDEHRELLTDVNADDLIRRIREWREAGGNRNAAPTVPQHINNQLPSPTVSASRKRQKTSLSANPFGAPSQSLHSQSLPGSTQPLSSAVKWGPGSGVGGRRPNAGQPAFTPAKPIYQFASHVSSGAPMDDPSESIGGSLVGRRVMIRWPADNNFYEAVITEYNPVDGRHSLVYDSNTSNATLEWVNIKEVPPEDIRWVGDDPVISRLGESGGPNSGRGRSSSMNPFANEIRSSRNGAIKEDSEEIEILHTGTLIKKVERVLDASHPDQLEIDKAKKLLKEHEQTLIEVIEKLADACDSDDEHPFSRGHPMGGQHNVEYRGPDNAGRVAS</sequence>
<dbReference type="Pfam" id="PF03735">
    <property type="entry name" value="ENT"/>
    <property type="match status" value="1"/>
</dbReference>
<dbReference type="InterPro" id="IPR036142">
    <property type="entry name" value="ENT_dom-like_sf"/>
</dbReference>
<dbReference type="GO" id="GO:0050832">
    <property type="term" value="P:defense response to fungus"/>
    <property type="evidence" value="ECO:0007669"/>
    <property type="project" value="InterPro"/>
</dbReference>
<evidence type="ECO:0000256" key="2">
    <source>
        <dbReference type="ARBA" id="ARBA00023242"/>
    </source>
</evidence>
<keyword evidence="2" id="KW-0539">Nucleus</keyword>
<dbReference type="GO" id="GO:0005634">
    <property type="term" value="C:nucleus"/>
    <property type="evidence" value="ECO:0007669"/>
    <property type="project" value="UniProtKB-SubCell"/>
</dbReference>
<dbReference type="Gene3D" id="2.30.30.140">
    <property type="match status" value="1"/>
</dbReference>
<dbReference type="Gene3D" id="1.10.1240.40">
    <property type="entry name" value="ENT domain"/>
    <property type="match status" value="1"/>
</dbReference>
<keyword evidence="6" id="KW-1185">Reference proteome</keyword>
<dbReference type="SUPFAM" id="SSF63748">
    <property type="entry name" value="Tudor/PWWP/MBT"/>
    <property type="match status" value="1"/>
</dbReference>
<gene>
    <name evidence="5" type="ORF">BUALT_Bualt16G0124900</name>
</gene>
<dbReference type="InterPro" id="IPR014002">
    <property type="entry name" value="Agenet_dom_plant"/>
</dbReference>
<feature type="region of interest" description="Disordered" evidence="3">
    <location>
        <begin position="122"/>
        <end position="193"/>
    </location>
</feature>